<proteinExistence type="predicted"/>
<reference evidence="4" key="2">
    <citation type="submission" date="2021-02" db="UniProtKB">
        <authorList>
            <consortium name="EnsemblMetazoa"/>
        </authorList>
    </citation>
    <scope>IDENTIFICATION</scope>
    <source>
        <strain evidence="4">LVP_AGWG</strain>
    </source>
</reference>
<feature type="compositionally biased region" description="Polar residues" evidence="2">
    <location>
        <begin position="270"/>
        <end position="284"/>
    </location>
</feature>
<dbReference type="VEuPathDB" id="VectorBase:AAEL002988"/>
<gene>
    <name evidence="4" type="primary">5580265</name>
</gene>
<name>A0A1S4F3D9_AEDAE</name>
<dbReference type="InterPro" id="IPR025715">
    <property type="entry name" value="FoP_C"/>
</dbReference>
<feature type="region of interest" description="Disordered" evidence="2">
    <location>
        <begin position="152"/>
        <end position="389"/>
    </location>
</feature>
<feature type="compositionally biased region" description="Low complexity" evidence="2">
    <location>
        <begin position="227"/>
        <end position="252"/>
    </location>
</feature>
<dbReference type="GO" id="GO:0003723">
    <property type="term" value="F:RNA binding"/>
    <property type="evidence" value="ECO:0007669"/>
    <property type="project" value="UniProtKB-KW"/>
</dbReference>
<keyword evidence="1" id="KW-0694">RNA-binding</keyword>
<feature type="compositionally biased region" description="Basic residues" evidence="2">
    <location>
        <begin position="195"/>
        <end position="209"/>
    </location>
</feature>
<feature type="compositionally biased region" description="Polar residues" evidence="2">
    <location>
        <begin position="216"/>
        <end position="226"/>
    </location>
</feature>
<protein>
    <submittedName>
        <fullName evidence="4">FoP_duplication domain-containing protein</fullName>
    </submittedName>
</protein>
<evidence type="ECO:0000259" key="3">
    <source>
        <dbReference type="SMART" id="SM01218"/>
    </source>
</evidence>
<dbReference type="AlphaFoldDB" id="A0A1S4F3D9"/>
<sequence length="417" mass="45436">MMSSINKIHFNGSTGVSLNDRFTIMSKMSPQEKANSGRERNGVGGGGGILRKRSNSMDSYASRNSYANRQLVNQLDRRHLGQSQATALRLRNKTIRSGRQRLNRTSLASRTQLRRAAGTTLSLAGGSRRLQRSNSFSDIATMNADFVERQSLRRSNSQLSIASRLGNAGRSRGVPRRPLQRTNSSASLSGARSPYRGRSRSRSRSRARLPRSQSRGNLSRTRSRSAGLNGIGQNNNNNNIENRLGRVAGNNRLRGRSNVRRGRGRAPNTLPRSASRTNVRSGSVNGRLGGNRTNRTLGTRGGRGRVAKRGQRRGPAGSGQNGTGGGRPGRTLQRRGGAAPPTGAARRGRSRSRGRAASQNRGRSAQRGRNASKGRRASAPTMSKEQLDNELDQYMANTKSSLDREMDEYMNGMNNSV</sequence>
<feature type="compositionally biased region" description="Basic residues" evidence="2">
    <location>
        <begin position="93"/>
        <end position="102"/>
    </location>
</feature>
<feature type="compositionally biased region" description="Basic residues" evidence="2">
    <location>
        <begin position="253"/>
        <end position="264"/>
    </location>
</feature>
<feature type="compositionally biased region" description="Basic residues" evidence="2">
    <location>
        <begin position="302"/>
        <end position="312"/>
    </location>
</feature>
<feature type="compositionally biased region" description="Gly residues" evidence="2">
    <location>
        <begin position="316"/>
        <end position="328"/>
    </location>
</feature>
<evidence type="ECO:0000256" key="2">
    <source>
        <dbReference type="SAM" id="MobiDB-lite"/>
    </source>
</evidence>
<keyword evidence="5" id="KW-1185">Reference proteome</keyword>
<accession>A0A1S4F3D9</accession>
<evidence type="ECO:0000313" key="5">
    <source>
        <dbReference type="Proteomes" id="UP000008820"/>
    </source>
</evidence>
<feature type="compositionally biased region" description="Basic residues" evidence="2">
    <location>
        <begin position="364"/>
        <end position="376"/>
    </location>
</feature>
<feature type="region of interest" description="Disordered" evidence="2">
    <location>
        <begin position="93"/>
        <end position="114"/>
    </location>
</feature>
<dbReference type="Proteomes" id="UP000008820">
    <property type="component" value="Chromosome 3"/>
</dbReference>
<dbReference type="SMART" id="SM01218">
    <property type="entry name" value="FoP_duplication"/>
    <property type="match status" value="1"/>
</dbReference>
<reference evidence="4 5" key="1">
    <citation type="submission" date="2017-06" db="EMBL/GenBank/DDBJ databases">
        <title>Aedes aegypti genome working group (AGWG) sequencing and assembly.</title>
        <authorList>
            <consortium name="Aedes aegypti Genome Working Group (AGWG)"/>
            <person name="Matthews B.J."/>
        </authorList>
    </citation>
    <scope>NUCLEOTIDE SEQUENCE [LARGE SCALE GENOMIC DNA]</scope>
    <source>
        <strain evidence="4 5">LVP_AGWG</strain>
    </source>
</reference>
<evidence type="ECO:0000313" key="4">
    <source>
        <dbReference type="EnsemblMetazoa" id="AAEL002988-PA"/>
    </source>
</evidence>
<organism evidence="4 5">
    <name type="scientific">Aedes aegypti</name>
    <name type="common">Yellowfever mosquito</name>
    <name type="synonym">Culex aegypti</name>
    <dbReference type="NCBI Taxonomy" id="7159"/>
    <lineage>
        <taxon>Eukaryota</taxon>
        <taxon>Metazoa</taxon>
        <taxon>Ecdysozoa</taxon>
        <taxon>Arthropoda</taxon>
        <taxon>Hexapoda</taxon>
        <taxon>Insecta</taxon>
        <taxon>Pterygota</taxon>
        <taxon>Neoptera</taxon>
        <taxon>Endopterygota</taxon>
        <taxon>Diptera</taxon>
        <taxon>Nematocera</taxon>
        <taxon>Culicoidea</taxon>
        <taxon>Culicidae</taxon>
        <taxon>Culicinae</taxon>
        <taxon>Aedini</taxon>
        <taxon>Aedes</taxon>
        <taxon>Stegomyia</taxon>
    </lineage>
</organism>
<dbReference type="InParanoid" id="A0A1S4F3D9"/>
<feature type="domain" description="Chromatin target of PRMT1 protein C-terminal" evidence="3">
    <location>
        <begin position="329"/>
        <end position="416"/>
    </location>
</feature>
<feature type="region of interest" description="Disordered" evidence="2">
    <location>
        <begin position="29"/>
        <end position="61"/>
    </location>
</feature>
<evidence type="ECO:0000256" key="1">
    <source>
        <dbReference type="ARBA" id="ARBA00022884"/>
    </source>
</evidence>
<dbReference type="EnsemblMetazoa" id="AAEL002988-RA">
    <property type="protein sequence ID" value="AAEL002988-PA"/>
    <property type="gene ID" value="AAEL002988"/>
</dbReference>
<feature type="compositionally biased region" description="Low complexity" evidence="2">
    <location>
        <begin position="329"/>
        <end position="345"/>
    </location>
</feature>
<dbReference type="OrthoDB" id="446014at2759"/>
<dbReference type="Pfam" id="PF13865">
    <property type="entry name" value="FoP_duplication"/>
    <property type="match status" value="1"/>
</dbReference>